<dbReference type="EMBL" id="GBXM01082661">
    <property type="protein sequence ID" value="JAH25916.1"/>
    <property type="molecule type" value="Transcribed_RNA"/>
</dbReference>
<protein>
    <submittedName>
        <fullName evidence="1">Uncharacterized protein</fullName>
    </submittedName>
</protein>
<accession>A0A0E9R9U3</accession>
<reference evidence="1" key="1">
    <citation type="submission" date="2014-11" db="EMBL/GenBank/DDBJ databases">
        <authorList>
            <person name="Amaro Gonzalez C."/>
        </authorList>
    </citation>
    <scope>NUCLEOTIDE SEQUENCE</scope>
</reference>
<sequence>MMTLTLRVRGRNRPETVSDSKRFLSPETLGVKQNLMRIREIFRYLVSYLKNFKTSF</sequence>
<name>A0A0E9R9U3_ANGAN</name>
<reference evidence="1" key="2">
    <citation type="journal article" date="2015" name="Fish Shellfish Immunol.">
        <title>Early steps in the European eel (Anguilla anguilla)-Vibrio vulnificus interaction in the gills: Role of the RtxA13 toxin.</title>
        <authorList>
            <person name="Callol A."/>
            <person name="Pajuelo D."/>
            <person name="Ebbesson L."/>
            <person name="Teles M."/>
            <person name="MacKenzie S."/>
            <person name="Amaro C."/>
        </authorList>
    </citation>
    <scope>NUCLEOTIDE SEQUENCE</scope>
</reference>
<evidence type="ECO:0000313" key="1">
    <source>
        <dbReference type="EMBL" id="JAH25916.1"/>
    </source>
</evidence>
<proteinExistence type="predicted"/>
<dbReference type="AlphaFoldDB" id="A0A0E9R9U3"/>
<organism evidence="1">
    <name type="scientific">Anguilla anguilla</name>
    <name type="common">European freshwater eel</name>
    <name type="synonym">Muraena anguilla</name>
    <dbReference type="NCBI Taxonomy" id="7936"/>
    <lineage>
        <taxon>Eukaryota</taxon>
        <taxon>Metazoa</taxon>
        <taxon>Chordata</taxon>
        <taxon>Craniata</taxon>
        <taxon>Vertebrata</taxon>
        <taxon>Euteleostomi</taxon>
        <taxon>Actinopterygii</taxon>
        <taxon>Neopterygii</taxon>
        <taxon>Teleostei</taxon>
        <taxon>Anguilliformes</taxon>
        <taxon>Anguillidae</taxon>
        <taxon>Anguilla</taxon>
    </lineage>
</organism>